<comment type="similarity">
    <text evidence="10">Belongs to the glycosyl hydrolase 2 family. Beta-mannosidase B subfamily.</text>
</comment>
<evidence type="ECO:0000256" key="7">
    <source>
        <dbReference type="ARBA" id="ARBA00022801"/>
    </source>
</evidence>
<comment type="subcellular location">
    <subcellularLocation>
        <location evidence="2">Secreted</location>
    </subcellularLocation>
</comment>
<dbReference type="InterPro" id="IPR036156">
    <property type="entry name" value="Beta-gal/glucu_dom_sf"/>
</dbReference>
<dbReference type="Proteomes" id="UP000279422">
    <property type="component" value="Unassembled WGS sequence"/>
</dbReference>
<evidence type="ECO:0000256" key="12">
    <source>
        <dbReference type="ARBA" id="ARBA00041614"/>
    </source>
</evidence>
<dbReference type="GO" id="GO:0005576">
    <property type="term" value="C:extracellular region"/>
    <property type="evidence" value="ECO:0007669"/>
    <property type="project" value="UniProtKB-SubCell"/>
</dbReference>
<evidence type="ECO:0000259" key="16">
    <source>
        <dbReference type="Pfam" id="PF22666"/>
    </source>
</evidence>
<evidence type="ECO:0000259" key="15">
    <source>
        <dbReference type="Pfam" id="PF17786"/>
    </source>
</evidence>
<name>A0A497E521_UNCAE</name>
<accession>A0A497E521</accession>
<evidence type="ECO:0000313" key="18">
    <source>
        <dbReference type="Proteomes" id="UP000279422"/>
    </source>
</evidence>
<dbReference type="InterPro" id="IPR013783">
    <property type="entry name" value="Ig-like_fold"/>
</dbReference>
<dbReference type="Gene3D" id="2.60.40.10">
    <property type="entry name" value="Immunoglobulins"/>
    <property type="match status" value="3"/>
</dbReference>
<feature type="domain" description="Glycoside hydrolase family 2 immunoglobulin-like beta-sandwich" evidence="13">
    <location>
        <begin position="202"/>
        <end position="307"/>
    </location>
</feature>
<gene>
    <name evidence="17" type="ORF">DRJ00_05560</name>
</gene>
<evidence type="ECO:0000256" key="6">
    <source>
        <dbReference type="ARBA" id="ARBA00022525"/>
    </source>
</evidence>
<evidence type="ECO:0000256" key="10">
    <source>
        <dbReference type="ARBA" id="ARBA00038429"/>
    </source>
</evidence>
<feature type="domain" description="Mannosidase Ig/CBM-like" evidence="15">
    <location>
        <begin position="651"/>
        <end position="732"/>
    </location>
</feature>
<comment type="catalytic activity">
    <reaction evidence="1">
        <text>Hydrolysis of terminal, non-reducing beta-D-mannose residues in beta-D-mannosides.</text>
        <dbReference type="EC" id="3.2.1.25"/>
    </reaction>
</comment>
<dbReference type="FunFam" id="3.20.20.80:FF:000050">
    <property type="entry name" value="Beta-mannosidase B"/>
    <property type="match status" value="1"/>
</dbReference>
<evidence type="ECO:0000256" key="4">
    <source>
        <dbReference type="ARBA" id="ARBA00011738"/>
    </source>
</evidence>
<dbReference type="InterPro" id="IPR041625">
    <property type="entry name" value="Beta-mannosidase_Ig"/>
</dbReference>
<evidence type="ECO:0000256" key="2">
    <source>
        <dbReference type="ARBA" id="ARBA00004613"/>
    </source>
</evidence>
<dbReference type="InterPro" id="IPR054593">
    <property type="entry name" value="Beta-mannosidase-like_N2"/>
</dbReference>
<feature type="domain" description="Beta-mannosidase-like galactose-binding" evidence="16">
    <location>
        <begin position="28"/>
        <end position="191"/>
    </location>
</feature>
<keyword evidence="7 17" id="KW-0378">Hydrolase</keyword>
<feature type="domain" description="Beta-mannosidase Ig-fold" evidence="14">
    <location>
        <begin position="747"/>
        <end position="812"/>
    </location>
</feature>
<evidence type="ECO:0000259" key="13">
    <source>
        <dbReference type="Pfam" id="PF00703"/>
    </source>
</evidence>
<proteinExistence type="inferred from homology"/>
<dbReference type="PANTHER" id="PTHR43730">
    <property type="entry name" value="BETA-MANNOSIDASE"/>
    <property type="match status" value="1"/>
</dbReference>
<dbReference type="Gene3D" id="3.20.20.80">
    <property type="entry name" value="Glycosidases"/>
    <property type="match status" value="1"/>
</dbReference>
<organism evidence="17 18">
    <name type="scientific">Aerophobetes bacterium</name>
    <dbReference type="NCBI Taxonomy" id="2030807"/>
    <lineage>
        <taxon>Bacteria</taxon>
        <taxon>Candidatus Aerophobota</taxon>
    </lineage>
</organism>
<comment type="pathway">
    <text evidence="3">Glycan metabolism; N-glycan degradation.</text>
</comment>
<evidence type="ECO:0000256" key="3">
    <source>
        <dbReference type="ARBA" id="ARBA00004740"/>
    </source>
</evidence>
<dbReference type="SUPFAM" id="SSF51445">
    <property type="entry name" value="(Trans)glycosidases"/>
    <property type="match status" value="1"/>
</dbReference>
<keyword evidence="9" id="KW-0326">Glycosidase</keyword>
<evidence type="ECO:0000259" key="14">
    <source>
        <dbReference type="Pfam" id="PF17753"/>
    </source>
</evidence>
<evidence type="ECO:0000256" key="1">
    <source>
        <dbReference type="ARBA" id="ARBA00000829"/>
    </source>
</evidence>
<dbReference type="SUPFAM" id="SSF49303">
    <property type="entry name" value="beta-Galactosidase/glucuronidase domain"/>
    <property type="match status" value="3"/>
</dbReference>
<dbReference type="SUPFAM" id="SSF49785">
    <property type="entry name" value="Galactose-binding domain-like"/>
    <property type="match status" value="1"/>
</dbReference>
<sequence length="813" mass="95821">MRIVEELNKGWYVQAFDEGKVDFKEVEQLKEGWISAKVPGDVHLDLLREGRLADPFYALKEKDARWIEEKEWWYKNEFFLDEFDSKWKEKKKVELIFEGLDTFATIYLNGERIGEADNMFIAHRFDITKRVKRKNLLLVKFSPAISVLKRMQARQGRLKAAFEPARVYGRKAQYSFGWDWGPRLVGVGIWRKVFLFGYDEMHIDWVGAESSLSEKGANLKIDAEISSQTDKERIARILVYLNGKCTKEEKIKVSPPLSKHTLELRIEEPVLWYPKGYGEQYLYELKVELLDEEGRLLDLFQDRVGIRKVELVQQEDEEGKSFYFKVNDVPVFCKGANWIPADSFLPRVDRKRYLCLLRYARRCGINMFRIWGGGIYEDEEFYRLCDEEGIMVWQDFMFACGEYPEQDWFREKVRKEATFIVKRLKNHPCIVLWCGNNENHWIYGKEGKLRGRTIYHDVLPSICEKIDPARPYWPSSPYGGKDPNAEEEGDRHNWYVWSAWQDIELYEEDKGRFISEFGFQAPPVMETIKRFCPLDELEEGSSSMEHHNKQDDGPVRLVRYLRAYMPEPKGFEEFVRYSQLNQAHALRVMIERCRRRKFKCGGALFWQFNDCWPVVSWSVIDYYLKPKPAYYAVKKAFEPVIISLVKKEDGIEVWICNDTLRELKGTLSLKSMSFKGSVLWAEKKSLSVPANQSVKVFAESLQKMRITSSREEFVYASFKMEEGEVENHLFLERERYLKLSSRQFERRIYPLEDGLEVELCSSVFVRAVVLEVPGEEVELSDNFFDLIPGVKKKVRLRCAPERLEEVKDKLIVM</sequence>
<dbReference type="GO" id="GO:0004567">
    <property type="term" value="F:beta-mannosidase activity"/>
    <property type="evidence" value="ECO:0007669"/>
    <property type="project" value="UniProtKB-EC"/>
</dbReference>
<dbReference type="InterPro" id="IPR050887">
    <property type="entry name" value="Beta-mannosidase_GH2"/>
</dbReference>
<evidence type="ECO:0000256" key="8">
    <source>
        <dbReference type="ARBA" id="ARBA00023180"/>
    </source>
</evidence>
<dbReference type="InterPro" id="IPR006102">
    <property type="entry name" value="Ig-like_GH2"/>
</dbReference>
<evidence type="ECO:0000256" key="9">
    <source>
        <dbReference type="ARBA" id="ARBA00023295"/>
    </source>
</evidence>
<dbReference type="AlphaFoldDB" id="A0A497E521"/>
<dbReference type="Pfam" id="PF00703">
    <property type="entry name" value="Glyco_hydro_2"/>
    <property type="match status" value="1"/>
</dbReference>
<protein>
    <recommendedName>
        <fullName evidence="11">Beta-mannosidase B</fullName>
        <ecNumber evidence="5">3.2.1.25</ecNumber>
    </recommendedName>
    <alternativeName>
        <fullName evidence="12">Mannanase B</fullName>
    </alternativeName>
</protein>
<dbReference type="PANTHER" id="PTHR43730:SF1">
    <property type="entry name" value="BETA-MANNOSIDASE"/>
    <property type="match status" value="1"/>
</dbReference>
<dbReference type="EMBL" id="QMPZ01000076">
    <property type="protein sequence ID" value="RLE08873.1"/>
    <property type="molecule type" value="Genomic_DNA"/>
</dbReference>
<dbReference type="InterPro" id="IPR041447">
    <property type="entry name" value="Mannosidase_ig"/>
</dbReference>
<dbReference type="Gene3D" id="2.60.120.260">
    <property type="entry name" value="Galactose-binding domain-like"/>
    <property type="match status" value="1"/>
</dbReference>
<comment type="caution">
    <text evidence="17">The sequence shown here is derived from an EMBL/GenBank/DDBJ whole genome shotgun (WGS) entry which is preliminary data.</text>
</comment>
<dbReference type="Pfam" id="PF17786">
    <property type="entry name" value="Mannosidase_ig"/>
    <property type="match status" value="1"/>
</dbReference>
<dbReference type="EC" id="3.2.1.25" evidence="5"/>
<reference evidence="17 18" key="1">
    <citation type="submission" date="2018-06" db="EMBL/GenBank/DDBJ databases">
        <title>Extensive metabolic versatility and redundancy in microbially diverse, dynamic hydrothermal sediments.</title>
        <authorList>
            <person name="Dombrowski N."/>
            <person name="Teske A."/>
            <person name="Baker B.J."/>
        </authorList>
    </citation>
    <scope>NUCLEOTIDE SEQUENCE [LARGE SCALE GENOMIC DNA]</scope>
    <source>
        <strain evidence="17">B47_G16</strain>
    </source>
</reference>
<comment type="subunit">
    <text evidence="4">Homodimer.</text>
</comment>
<dbReference type="Pfam" id="PF22666">
    <property type="entry name" value="Glyco_hydro_2_N2"/>
    <property type="match status" value="1"/>
</dbReference>
<dbReference type="GO" id="GO:0006516">
    <property type="term" value="P:glycoprotein catabolic process"/>
    <property type="evidence" value="ECO:0007669"/>
    <property type="project" value="TreeGrafter"/>
</dbReference>
<keyword evidence="8" id="KW-0325">Glycoprotein</keyword>
<evidence type="ECO:0000256" key="11">
    <source>
        <dbReference type="ARBA" id="ARBA00041069"/>
    </source>
</evidence>
<evidence type="ECO:0000313" key="17">
    <source>
        <dbReference type="EMBL" id="RLE08873.1"/>
    </source>
</evidence>
<dbReference type="Pfam" id="PF17753">
    <property type="entry name" value="Ig_mannosidase"/>
    <property type="match status" value="1"/>
</dbReference>
<dbReference type="InterPro" id="IPR008979">
    <property type="entry name" value="Galactose-bd-like_sf"/>
</dbReference>
<dbReference type="GO" id="GO:0005975">
    <property type="term" value="P:carbohydrate metabolic process"/>
    <property type="evidence" value="ECO:0007669"/>
    <property type="project" value="InterPro"/>
</dbReference>
<keyword evidence="6" id="KW-0964">Secreted</keyword>
<evidence type="ECO:0000256" key="5">
    <source>
        <dbReference type="ARBA" id="ARBA00012754"/>
    </source>
</evidence>
<dbReference type="InterPro" id="IPR017853">
    <property type="entry name" value="GH"/>
</dbReference>